<accession>A0ABQ1I8V4</accession>
<comment type="caution">
    <text evidence="1">The sequence shown here is derived from an EMBL/GenBank/DDBJ whole genome shotgun (WGS) entry which is preliminary data.</text>
</comment>
<dbReference type="EMBL" id="BMDY01000033">
    <property type="protein sequence ID" value="GGB20072.1"/>
    <property type="molecule type" value="Genomic_DNA"/>
</dbReference>
<organism evidence="1 2">
    <name type="scientific">Agarivorans gilvus</name>
    <dbReference type="NCBI Taxonomy" id="680279"/>
    <lineage>
        <taxon>Bacteria</taxon>
        <taxon>Pseudomonadati</taxon>
        <taxon>Pseudomonadota</taxon>
        <taxon>Gammaproteobacteria</taxon>
        <taxon>Alteromonadales</taxon>
        <taxon>Alteromonadaceae</taxon>
        <taxon>Agarivorans</taxon>
    </lineage>
</organism>
<dbReference type="CDD" id="cd14738">
    <property type="entry name" value="PAAR_2"/>
    <property type="match status" value="1"/>
</dbReference>
<dbReference type="Proteomes" id="UP000651977">
    <property type="component" value="Unassembled WGS sequence"/>
</dbReference>
<evidence type="ECO:0000313" key="1">
    <source>
        <dbReference type="EMBL" id="GGB20072.1"/>
    </source>
</evidence>
<evidence type="ECO:0000313" key="2">
    <source>
        <dbReference type="Proteomes" id="UP000651977"/>
    </source>
</evidence>
<dbReference type="Pfam" id="PF05488">
    <property type="entry name" value="PAAR_motif"/>
    <property type="match status" value="1"/>
</dbReference>
<dbReference type="RefSeq" id="WP_055733306.1">
    <property type="nucleotide sequence ID" value="NZ_BMDY01000033.1"/>
</dbReference>
<gene>
    <name evidence="1" type="ORF">GCM10007414_36840</name>
</gene>
<dbReference type="Gene3D" id="2.60.200.60">
    <property type="match status" value="2"/>
</dbReference>
<proteinExistence type="predicted"/>
<dbReference type="InterPro" id="IPR008727">
    <property type="entry name" value="PAAR_motif"/>
</dbReference>
<keyword evidence="2" id="KW-1185">Reference proteome</keyword>
<reference evidence="2" key="1">
    <citation type="journal article" date="2019" name="Int. J. Syst. Evol. Microbiol.">
        <title>The Global Catalogue of Microorganisms (GCM) 10K type strain sequencing project: providing services to taxonomists for standard genome sequencing and annotation.</title>
        <authorList>
            <consortium name="The Broad Institute Genomics Platform"/>
            <consortium name="The Broad Institute Genome Sequencing Center for Infectious Disease"/>
            <person name="Wu L."/>
            <person name="Ma J."/>
        </authorList>
    </citation>
    <scope>NUCLEOTIDE SEQUENCE [LARGE SCALE GENOMIC DNA]</scope>
    <source>
        <strain evidence="2">CGMCC 1.10131</strain>
    </source>
</reference>
<sequence length="95" mass="9136">MGKPVAMLGSFHVCPKVQNKVPHVGGPVAGGNGSVTVGGMPVACVGDKLVCIGPPDTIKAGSSSVTVGGKAVARLGDPTAHGGKIVVGNPTVLIG</sequence>
<name>A0ABQ1I8V4_9ALTE</name>
<protein>
    <submittedName>
        <fullName evidence="1">Type VI secretion protein</fullName>
    </submittedName>
</protein>